<dbReference type="SUPFAM" id="SSF51126">
    <property type="entry name" value="Pectin lyase-like"/>
    <property type="match status" value="1"/>
</dbReference>
<name>A0ABY0UIE9_9FLAO</name>
<dbReference type="Proteomes" id="UP000199574">
    <property type="component" value="Chromosome I"/>
</dbReference>
<evidence type="ECO:0008006" key="5">
    <source>
        <dbReference type="Google" id="ProtNLM"/>
    </source>
</evidence>
<dbReference type="InterPro" id="IPR011050">
    <property type="entry name" value="Pectin_lyase_fold/virulence"/>
</dbReference>
<proteinExistence type="predicted"/>
<feature type="compositionally biased region" description="Acidic residues" evidence="1">
    <location>
        <begin position="107"/>
        <end position="134"/>
    </location>
</feature>
<dbReference type="InterPro" id="IPR012334">
    <property type="entry name" value="Pectin_lyas_fold"/>
</dbReference>
<dbReference type="RefSeq" id="WP_091605314.1">
    <property type="nucleotide sequence ID" value="NZ_LT629754.1"/>
</dbReference>
<protein>
    <recommendedName>
        <fullName evidence="5">Right handed beta helix region</fullName>
    </recommendedName>
</protein>
<gene>
    <name evidence="3" type="ORF">SAMN05192545_1941</name>
</gene>
<feature type="chain" id="PRO_5047153342" description="Right handed beta helix region" evidence="2">
    <location>
        <begin position="29"/>
        <end position="624"/>
    </location>
</feature>
<evidence type="ECO:0000256" key="2">
    <source>
        <dbReference type="SAM" id="SignalP"/>
    </source>
</evidence>
<feature type="signal peptide" evidence="2">
    <location>
        <begin position="1"/>
        <end position="28"/>
    </location>
</feature>
<keyword evidence="2" id="KW-0732">Signal</keyword>
<sequence>MSKFLRFFSKLTLSFFALFTLFSCSKDADLLSEYVINKNDDQQSLTILTNDSFFMAAGQNTILMDVLNNDNLSANANVTIIETSAPLNGIVTINDDNTLTYRTGETIPEETTPEETTPEETTPEETTSEVDNTPEEQSTTEDTFTYTAEVVDEETGTVTVEEAIVTVTNSENILPTTGDNVFYVTTEGKSSNNGKSEQSAWDIEHGFKTAKAGDIIYIKAGNYGNKNLVVNNSGTSSNPISFIGYTNSPGDLVSNEGSTFTYGDILDSSKMPLIQGIRTNNEGKGEGIVIEQSNIYISNFQIKYYEEGLRSTGNYNIIENIIVSDVGDFNPDHSTENASSAFDNYSGKGITLKGNYVTLRNSVVINAGAEGIHVKNGTNQTHSYNSVYSDNSTNPCDYFYLFSSSSNDNTVDNAYIYREKGLSHKGHGLICKGEASNNKFTSFEIINTVLELSFEEVHDNLFEKGIIKGSYDRNIRYRNTEGGILLANGAHHNILKDIEISEVEAIISFNDWNDGTNSVLDINDAGNNNTLTNIQGENAEIAINFDEFAKLEGSAHNNIIENSSFKDINRIFQVNRPNSNNKFIQCTFENIDTFQQTSNGYDYILNSNTSFSNIIELNLGFSIP</sequence>
<dbReference type="PROSITE" id="PS51257">
    <property type="entry name" value="PROKAR_LIPOPROTEIN"/>
    <property type="match status" value="1"/>
</dbReference>
<feature type="region of interest" description="Disordered" evidence="1">
    <location>
        <begin position="105"/>
        <end position="142"/>
    </location>
</feature>
<evidence type="ECO:0000256" key="1">
    <source>
        <dbReference type="SAM" id="MobiDB-lite"/>
    </source>
</evidence>
<dbReference type="Gene3D" id="2.160.20.10">
    <property type="entry name" value="Single-stranded right-handed beta-helix, Pectin lyase-like"/>
    <property type="match status" value="1"/>
</dbReference>
<dbReference type="EMBL" id="LT629754">
    <property type="protein sequence ID" value="SDS72916.1"/>
    <property type="molecule type" value="Genomic_DNA"/>
</dbReference>
<evidence type="ECO:0000313" key="3">
    <source>
        <dbReference type="EMBL" id="SDS72916.1"/>
    </source>
</evidence>
<keyword evidence="4" id="KW-1185">Reference proteome</keyword>
<reference evidence="3 4" key="1">
    <citation type="submission" date="2016-10" db="EMBL/GenBank/DDBJ databases">
        <authorList>
            <person name="Varghese N."/>
            <person name="Submissions S."/>
        </authorList>
    </citation>
    <scope>NUCLEOTIDE SEQUENCE [LARGE SCALE GENOMIC DNA]</scope>
    <source>
        <strain evidence="3 4">MAR_2009_60</strain>
    </source>
</reference>
<evidence type="ECO:0000313" key="4">
    <source>
        <dbReference type="Proteomes" id="UP000199574"/>
    </source>
</evidence>
<accession>A0ABY0UIE9</accession>
<dbReference type="GeneID" id="90594191"/>
<organism evidence="3 4">
    <name type="scientific">Maribacter dokdonensis</name>
    <dbReference type="NCBI Taxonomy" id="320912"/>
    <lineage>
        <taxon>Bacteria</taxon>
        <taxon>Pseudomonadati</taxon>
        <taxon>Bacteroidota</taxon>
        <taxon>Flavobacteriia</taxon>
        <taxon>Flavobacteriales</taxon>
        <taxon>Flavobacteriaceae</taxon>
        <taxon>Maribacter</taxon>
    </lineage>
</organism>